<evidence type="ECO:0000256" key="9">
    <source>
        <dbReference type="ARBA" id="ARBA00048048"/>
    </source>
</evidence>
<evidence type="ECO:0000256" key="5">
    <source>
        <dbReference type="ARBA" id="ARBA00023136"/>
    </source>
</evidence>
<dbReference type="PROSITE" id="PS50216">
    <property type="entry name" value="DHHC"/>
    <property type="match status" value="1"/>
</dbReference>
<gene>
    <name evidence="13" type="ORF">AGERDE_LOCUS6664</name>
</gene>
<evidence type="ECO:0000256" key="8">
    <source>
        <dbReference type="ARBA" id="ARBA00023315"/>
    </source>
</evidence>
<keyword evidence="5 10" id="KW-0472">Membrane</keyword>
<dbReference type="GO" id="GO:0019706">
    <property type="term" value="F:protein-cysteine S-palmitoyltransferase activity"/>
    <property type="evidence" value="ECO:0007669"/>
    <property type="project" value="UniProtKB-EC"/>
</dbReference>
<dbReference type="InterPro" id="IPR039859">
    <property type="entry name" value="PFA4/ZDH16/20/ERF2-like"/>
</dbReference>
<keyword evidence="7" id="KW-0449">Lipoprotein</keyword>
<evidence type="ECO:0000256" key="11">
    <source>
        <dbReference type="SAM" id="MobiDB-lite"/>
    </source>
</evidence>
<dbReference type="AlphaFoldDB" id="A0A9N9FQQ3"/>
<evidence type="ECO:0000313" key="14">
    <source>
        <dbReference type="Proteomes" id="UP000789831"/>
    </source>
</evidence>
<comment type="subcellular location">
    <subcellularLocation>
        <location evidence="1">Membrane</location>
        <topology evidence="1">Multi-pass membrane protein</topology>
    </subcellularLocation>
</comment>
<dbReference type="EC" id="2.3.1.225" evidence="10"/>
<feature type="region of interest" description="Disordered" evidence="11">
    <location>
        <begin position="308"/>
        <end position="327"/>
    </location>
</feature>
<comment type="domain">
    <text evidence="10">The DHHC domain is required for palmitoyltransferase activity.</text>
</comment>
<evidence type="ECO:0000256" key="7">
    <source>
        <dbReference type="ARBA" id="ARBA00023288"/>
    </source>
</evidence>
<protein>
    <recommendedName>
        <fullName evidence="10">Palmitoyltransferase</fullName>
        <ecNumber evidence="10">2.3.1.225</ecNumber>
    </recommendedName>
</protein>
<dbReference type="EMBL" id="CAJVPL010001073">
    <property type="protein sequence ID" value="CAG8550940.1"/>
    <property type="molecule type" value="Genomic_DNA"/>
</dbReference>
<proteinExistence type="inferred from homology"/>
<dbReference type="Pfam" id="PF01529">
    <property type="entry name" value="DHHC"/>
    <property type="match status" value="1"/>
</dbReference>
<evidence type="ECO:0000256" key="6">
    <source>
        <dbReference type="ARBA" id="ARBA00023139"/>
    </source>
</evidence>
<evidence type="ECO:0000256" key="4">
    <source>
        <dbReference type="ARBA" id="ARBA00022989"/>
    </source>
</evidence>
<evidence type="ECO:0000259" key="12">
    <source>
        <dbReference type="Pfam" id="PF01529"/>
    </source>
</evidence>
<keyword evidence="2 10" id="KW-0808">Transferase</keyword>
<keyword evidence="4 10" id="KW-1133">Transmembrane helix</keyword>
<reference evidence="13" key="1">
    <citation type="submission" date="2021-06" db="EMBL/GenBank/DDBJ databases">
        <authorList>
            <person name="Kallberg Y."/>
            <person name="Tangrot J."/>
            <person name="Rosling A."/>
        </authorList>
    </citation>
    <scope>NUCLEOTIDE SEQUENCE</scope>
    <source>
        <strain evidence="13">MT106</strain>
    </source>
</reference>
<feature type="domain" description="Palmitoyltransferase DHHC" evidence="12">
    <location>
        <begin position="87"/>
        <end position="221"/>
    </location>
</feature>
<feature type="region of interest" description="Disordered" evidence="11">
    <location>
        <begin position="369"/>
        <end position="441"/>
    </location>
</feature>
<feature type="compositionally biased region" description="Low complexity" evidence="11">
    <location>
        <begin position="398"/>
        <end position="434"/>
    </location>
</feature>
<keyword evidence="3 10" id="KW-0812">Transmembrane</keyword>
<dbReference type="InterPro" id="IPR001594">
    <property type="entry name" value="Palmitoyltrfase_DHHC"/>
</dbReference>
<dbReference type="GO" id="GO:0016020">
    <property type="term" value="C:membrane"/>
    <property type="evidence" value="ECO:0007669"/>
    <property type="project" value="UniProtKB-SubCell"/>
</dbReference>
<keyword evidence="14" id="KW-1185">Reference proteome</keyword>
<keyword evidence="6" id="KW-0564">Palmitate</keyword>
<feature type="transmembrane region" description="Helical" evidence="10">
    <location>
        <begin position="138"/>
        <end position="161"/>
    </location>
</feature>
<evidence type="ECO:0000313" key="13">
    <source>
        <dbReference type="EMBL" id="CAG8550940.1"/>
    </source>
</evidence>
<accession>A0A9N9FQQ3</accession>
<comment type="similarity">
    <text evidence="10">Belongs to the DHHC palmitoyltransferase family.</text>
</comment>
<sequence length="525" mass="60939">MRDTGRLFVIGVILLICFIAYSSQIFIFWDYLGGLNVECLKVLGPFNFFVLSIFWNYYLTCTTDPGKVPIDWTPSDQDGIEMKKTTHAPRYCRTCKNYKPPRSHHCKTCKRCVLKMDHHCPWTNNCVGHHNYGHFIRFIFWIDVACIFHFILLIKSTFHIIEELSYIRYDDTEAEPSITKTIFIVLNFVACLPVLFGVGPLSLYHFYCVCSNMSTIESWEKEKVATMVRRGKIKEIKYPYDIGILANIKSILGDNPILWYKTRTWPPKDPDSKPPAIIPPKPWDIYNPQHLRQQVNTASHHYYKQRRHYNSNQQQRDSNERGGSGGYVISDISLEERQLGIHLYSTESEFTDEDLSDDDDLEDIDEVNKYNGDHVDEFDDENYPEYIGVGRGDNDNTSNIDSQLISQQQQRQHPRYSSHPYKNYSSRNNVNRSSHTNYNNNWYTKTRTRSANSYTNYNNEEKDDDDDMPIGMMIAQKQLQAMNTNSITQSSTTALSPKSIVSEITSSLIGEKRESTVGEKIEKLD</sequence>
<keyword evidence="8 10" id="KW-0012">Acyltransferase</keyword>
<evidence type="ECO:0000256" key="1">
    <source>
        <dbReference type="ARBA" id="ARBA00004141"/>
    </source>
</evidence>
<feature type="transmembrane region" description="Helical" evidence="10">
    <location>
        <begin position="7"/>
        <end position="29"/>
    </location>
</feature>
<name>A0A9N9FQQ3_9GLOM</name>
<evidence type="ECO:0000256" key="2">
    <source>
        <dbReference type="ARBA" id="ARBA00022679"/>
    </source>
</evidence>
<dbReference type="Proteomes" id="UP000789831">
    <property type="component" value="Unassembled WGS sequence"/>
</dbReference>
<feature type="transmembrane region" description="Helical" evidence="10">
    <location>
        <begin position="182"/>
        <end position="207"/>
    </location>
</feature>
<evidence type="ECO:0000256" key="3">
    <source>
        <dbReference type="ARBA" id="ARBA00022692"/>
    </source>
</evidence>
<comment type="catalytic activity">
    <reaction evidence="9 10">
        <text>L-cysteinyl-[protein] + hexadecanoyl-CoA = S-hexadecanoyl-L-cysteinyl-[protein] + CoA</text>
        <dbReference type="Rhea" id="RHEA:36683"/>
        <dbReference type="Rhea" id="RHEA-COMP:10131"/>
        <dbReference type="Rhea" id="RHEA-COMP:11032"/>
        <dbReference type="ChEBI" id="CHEBI:29950"/>
        <dbReference type="ChEBI" id="CHEBI:57287"/>
        <dbReference type="ChEBI" id="CHEBI:57379"/>
        <dbReference type="ChEBI" id="CHEBI:74151"/>
        <dbReference type="EC" id="2.3.1.225"/>
    </reaction>
</comment>
<dbReference type="PANTHER" id="PTHR12246">
    <property type="entry name" value="PALMITOYLTRANSFERASE ZDHHC16"/>
    <property type="match status" value="1"/>
</dbReference>
<dbReference type="OrthoDB" id="331948at2759"/>
<comment type="caution">
    <text evidence="13">The sequence shown here is derived from an EMBL/GenBank/DDBJ whole genome shotgun (WGS) entry which is preliminary data.</text>
</comment>
<organism evidence="13 14">
    <name type="scientific">Ambispora gerdemannii</name>
    <dbReference type="NCBI Taxonomy" id="144530"/>
    <lineage>
        <taxon>Eukaryota</taxon>
        <taxon>Fungi</taxon>
        <taxon>Fungi incertae sedis</taxon>
        <taxon>Mucoromycota</taxon>
        <taxon>Glomeromycotina</taxon>
        <taxon>Glomeromycetes</taxon>
        <taxon>Archaeosporales</taxon>
        <taxon>Ambisporaceae</taxon>
        <taxon>Ambispora</taxon>
    </lineage>
</organism>
<evidence type="ECO:0000256" key="10">
    <source>
        <dbReference type="RuleBase" id="RU079119"/>
    </source>
</evidence>